<dbReference type="Pfam" id="PF03009">
    <property type="entry name" value="GDPD"/>
    <property type="match status" value="1"/>
</dbReference>
<keyword evidence="1" id="KW-0812">Transmembrane</keyword>
<dbReference type="PROSITE" id="PS51704">
    <property type="entry name" value="GP_PDE"/>
    <property type="match status" value="1"/>
</dbReference>
<dbReference type="PANTHER" id="PTHR46211">
    <property type="entry name" value="GLYCEROPHOSPHORYL DIESTER PHOSPHODIESTERASE"/>
    <property type="match status" value="1"/>
</dbReference>
<comment type="caution">
    <text evidence="3">The sequence shown here is derived from an EMBL/GenBank/DDBJ whole genome shotgun (WGS) entry which is preliminary data.</text>
</comment>
<accession>A0ABY0FIA2</accession>
<keyword evidence="3" id="KW-0378">Hydrolase</keyword>
<dbReference type="Pfam" id="PF10110">
    <property type="entry name" value="GPDPase_memb"/>
    <property type="match status" value="1"/>
</dbReference>
<dbReference type="CDD" id="cd08579">
    <property type="entry name" value="GDPD_memb_like"/>
    <property type="match status" value="1"/>
</dbReference>
<keyword evidence="1" id="KW-1133">Transmembrane helix</keyword>
<protein>
    <submittedName>
        <fullName evidence="3">Glycerophosphodiester phosphodiesterase, cytoplasmic</fullName>
        <ecNumber evidence="3">3.1.4.46</ecNumber>
    </submittedName>
</protein>
<dbReference type="GO" id="GO:0008889">
    <property type="term" value="F:glycerophosphodiester phosphodiesterase activity"/>
    <property type="evidence" value="ECO:0007669"/>
    <property type="project" value="UniProtKB-EC"/>
</dbReference>
<reference evidence="3 4" key="2">
    <citation type="journal article" date="2020" name="Cell Rep.">
        <title>Acquisition and Adaptation of Ultra-small Parasitic Reduced Genome Bacteria to Mammalian Hosts.</title>
        <authorList>
            <person name="McLean J.S."/>
            <person name="Bor B."/>
            <person name="Kerns K.A."/>
            <person name="Liu Q."/>
            <person name="To T.T."/>
            <person name="Solden L."/>
            <person name="Hendrickson E.L."/>
            <person name="Wrighton K."/>
            <person name="Shi W."/>
            <person name="He X."/>
        </authorList>
    </citation>
    <scope>NUCLEOTIDE SEQUENCE [LARGE SCALE GENOMIC DNA]</scope>
    <source>
        <strain evidence="3 4">TM7_CMJM_G6_1_HOT_870</strain>
    </source>
</reference>
<evidence type="ECO:0000256" key="1">
    <source>
        <dbReference type="SAM" id="Phobius"/>
    </source>
</evidence>
<sequence length="601" mass="69189">MVKSRLKNIVFDSDFLIMNTVRKTLSNINKYKFTYILNASLLQFFITSVGFFVLGQILNLILIFSGQENINKNNFWQLFTNPLSILAIFNYLLCIAFLTFVEFSVITFMVYGKQKGTHFSIKTVMKYAGSNAKKIAGIQLVWFFVYFVLTIPLSNLGLSSAITEKLYIPAFITGEFFKTLNGSIMVITFMVLAFYINLRLIFTLPLTVVNDDASFLANIRKSWQITKKNKIKLLITIGLLEASLLLPMFIFIILSMLVLGLLDHNGNNAIMQVIFFVLIKSSLFFFLVISKIGIIDILISTIAKQKIISKKVYDHHNEEQFKSRMLLMFFIILVLGNAFVGVWKVYMMKINPNTAIIGHRGYDKHGVENSIESLEAAKMAGANFVEMDIIMTKDKKFVVSHDFNLKRVAGVDRNIADMNFNEVVNLPLRQRGFKSHLPSFEEFAEKSKKLDMNLFVELKPHGREPEDYYDIFIKEMKRLGLAEKSKVISIDQKTIETIEKKAPEFKTGYIIPLQFGGFNKTNVDFYVIEDFSYSERLAEQAKKHHKGIYVWTINEESKLYKYLQQPIDGIITDEVLLAKTVQEKLSNKESYLDRLLMMFDL</sequence>
<evidence type="ECO:0000313" key="3">
    <source>
        <dbReference type="EMBL" id="RYC72541.1"/>
    </source>
</evidence>
<dbReference type="InterPro" id="IPR017946">
    <property type="entry name" value="PLC-like_Pdiesterase_TIM-brl"/>
</dbReference>
<feature type="transmembrane region" description="Helical" evidence="1">
    <location>
        <begin position="233"/>
        <end position="262"/>
    </location>
</feature>
<reference evidence="3 4" key="1">
    <citation type="journal article" date="2018" name="bioRxiv">
        <title>Evidence of independent acquisition and adaption of ultra-small bacteria to human hosts across the highly diverse yet reduced genomes of the phylum Saccharibacteria.</title>
        <authorList>
            <person name="McLean J.S."/>
            <person name="Bor B."/>
            <person name="To T.T."/>
            <person name="Liu Q."/>
            <person name="Kearns K.A."/>
            <person name="Solden L.M."/>
            <person name="Wrighton K.C."/>
            <person name="He X."/>
            <person name="Shi W."/>
        </authorList>
    </citation>
    <scope>NUCLEOTIDE SEQUENCE [LARGE SCALE GENOMIC DNA]</scope>
    <source>
        <strain evidence="3 4">TM7_CMJM_G6_1_HOT_870</strain>
    </source>
</reference>
<keyword evidence="1" id="KW-0472">Membrane</keyword>
<evidence type="ECO:0000259" key="2">
    <source>
        <dbReference type="PROSITE" id="PS51704"/>
    </source>
</evidence>
<evidence type="ECO:0000313" key="4">
    <source>
        <dbReference type="Proteomes" id="UP001190925"/>
    </source>
</evidence>
<proteinExistence type="predicted"/>
<feature type="domain" description="GP-PDE" evidence="2">
    <location>
        <begin position="354"/>
        <end position="582"/>
    </location>
</feature>
<feature type="transmembrane region" description="Helical" evidence="1">
    <location>
        <begin position="135"/>
        <end position="156"/>
    </location>
</feature>
<dbReference type="PANTHER" id="PTHR46211:SF8">
    <property type="entry name" value="PHOSPHODIESTERASE"/>
    <property type="match status" value="1"/>
</dbReference>
<dbReference type="EC" id="3.1.4.46" evidence="3"/>
<dbReference type="EMBL" id="PRLK01000006">
    <property type="protein sequence ID" value="RYC72541.1"/>
    <property type="molecule type" value="Genomic_DNA"/>
</dbReference>
<dbReference type="Proteomes" id="UP001190925">
    <property type="component" value="Unassembled WGS sequence"/>
</dbReference>
<keyword evidence="4" id="KW-1185">Reference proteome</keyword>
<gene>
    <name evidence="3" type="primary">ugpQ</name>
    <name evidence="3" type="ORF">G6CMJM_00468</name>
</gene>
<dbReference type="Gene3D" id="3.20.20.190">
    <property type="entry name" value="Phosphatidylinositol (PI) phosphodiesterase"/>
    <property type="match status" value="1"/>
</dbReference>
<feature type="transmembrane region" description="Helical" evidence="1">
    <location>
        <begin position="85"/>
        <end position="112"/>
    </location>
</feature>
<name>A0ABY0FIA2_9BACT</name>
<organism evidence="3 4">
    <name type="scientific">Candidatus Nanogingivalis gingivitcus</name>
    <dbReference type="NCBI Taxonomy" id="2171992"/>
    <lineage>
        <taxon>Bacteria</taxon>
        <taxon>Candidatus Saccharimonadota</taxon>
        <taxon>Candidatus Nanosyncoccalia</taxon>
        <taxon>Candidatus Nanogingivales</taxon>
        <taxon>Candidatus Nanogingivalaceae</taxon>
        <taxon>Candidatus Nanogingivalis</taxon>
    </lineage>
</organism>
<dbReference type="InterPro" id="IPR018476">
    <property type="entry name" value="GlyceroP-diester-Pdiesterase_M"/>
</dbReference>
<feature type="transmembrane region" description="Helical" evidence="1">
    <location>
        <begin position="324"/>
        <end position="346"/>
    </location>
</feature>
<dbReference type="SUPFAM" id="SSF51695">
    <property type="entry name" value="PLC-like phosphodiesterases"/>
    <property type="match status" value="1"/>
</dbReference>
<feature type="transmembrane region" description="Helical" evidence="1">
    <location>
        <begin position="274"/>
        <end position="303"/>
    </location>
</feature>
<feature type="transmembrane region" description="Helical" evidence="1">
    <location>
        <begin position="41"/>
        <end position="65"/>
    </location>
</feature>
<feature type="transmembrane region" description="Helical" evidence="1">
    <location>
        <begin position="176"/>
        <end position="196"/>
    </location>
</feature>
<dbReference type="InterPro" id="IPR030395">
    <property type="entry name" value="GP_PDE_dom"/>
</dbReference>